<name>A0AAD3H9F4_9STRA</name>
<dbReference type="SUPFAM" id="SSF140860">
    <property type="entry name" value="Pseudo ankyrin repeat-like"/>
    <property type="match status" value="1"/>
</dbReference>
<dbReference type="PANTHER" id="PTHR46586:SF3">
    <property type="entry name" value="ANKYRIN REPEAT-CONTAINING PROTEIN"/>
    <property type="match status" value="1"/>
</dbReference>
<dbReference type="InterPro" id="IPR052050">
    <property type="entry name" value="SecEffector_AnkRepeat"/>
</dbReference>
<evidence type="ECO:0000313" key="3">
    <source>
        <dbReference type="Proteomes" id="UP001054902"/>
    </source>
</evidence>
<gene>
    <name evidence="2" type="ORF">CTEN210_12008</name>
</gene>
<dbReference type="PANTHER" id="PTHR46586">
    <property type="entry name" value="ANKYRIN REPEAT-CONTAINING PROTEIN"/>
    <property type="match status" value="1"/>
</dbReference>
<comment type="caution">
    <text evidence="2">The sequence shown here is derived from an EMBL/GenBank/DDBJ whole genome shotgun (WGS) entry which is preliminary data.</text>
</comment>
<reference evidence="2 3" key="1">
    <citation type="journal article" date="2021" name="Sci. Rep.">
        <title>The genome of the diatom Chaetoceros tenuissimus carries an ancient integrated fragment of an extant virus.</title>
        <authorList>
            <person name="Hongo Y."/>
            <person name="Kimura K."/>
            <person name="Takaki Y."/>
            <person name="Yoshida Y."/>
            <person name="Baba S."/>
            <person name="Kobayashi G."/>
            <person name="Nagasaki K."/>
            <person name="Hano T."/>
            <person name="Tomaru Y."/>
        </authorList>
    </citation>
    <scope>NUCLEOTIDE SEQUENCE [LARGE SCALE GENOMIC DNA]</scope>
    <source>
        <strain evidence="2 3">NIES-3715</strain>
    </source>
</reference>
<dbReference type="EMBL" id="BLLK01000049">
    <property type="protein sequence ID" value="GFH55532.1"/>
    <property type="molecule type" value="Genomic_DNA"/>
</dbReference>
<sequence length="769" mass="88685">MSGKKRARTEDMIFSASSSSGMNSMKGGETSALQDLAPFDANKRAMALSNKISSFYSEFPEMKYIIDSQKLHAGVDDAVKKYKDDMIELSKAEEAKKRMEEEKKNRAQASVPLYSLPDEVLQNCLSYVGKGHYGLVALASKKLRKAYIAVFGKETKYLEIATSIKLVNYCLKNLYTTAEEKDEIFKAAAVNGNLDILRHAVSQGYDLFPLVEMKSDTVYEHEDGTFGVYDDEWHGRYSEWRLEEISKEVYFTDEDREDSWCVKKKVKLSQLVPRGHLHILKYLYEELNFSVGLQRYCRPAIQYGNVEIMELLDSIGCLNPNDAMHKFYLDKSDCRSLGDYRPLNFCSFAVKCGSVEALEWLLDKDFEFEFEFDSPVMKDAIRSKSVGMIQFCFDLGYNFEAGGVEEAIQGTKNLDVYRTVHELGYVFKKMSNWYDASRPKDAFEIIKFLRSVSIPWEEQVIRDFVQYGTLEMVQFAHENGCPWSSSGVIYALLCRNDFSHEKFSYLMEIGCKIEYDRSVVDSLRGKNDLDLLEIFVGKNSTFDNALFKSMVECDGRVYSTPPWLEGFTFVLDNGKNIQNFQSIEEVFEICRTIDGLKYFHSLGFPWCLDTSRNNRLLSGIACYNNLDDVKWAYENGCNGGLSVKEEHIKEDHIKHEFFDSSKREKWNANRIFFLENGLLYIEMNIPEKEIVQLEAKYSSRDSMFFTIDYSMLKSLVERGYGFRSQSEKKRITKKALEKCMNRFVSNNANERKRLSLFQKMGVNQSSSSN</sequence>
<feature type="coiled-coil region" evidence="1">
    <location>
        <begin position="82"/>
        <end position="109"/>
    </location>
</feature>
<proteinExistence type="predicted"/>
<dbReference type="AlphaFoldDB" id="A0AAD3H9F4"/>
<evidence type="ECO:0000313" key="2">
    <source>
        <dbReference type="EMBL" id="GFH55532.1"/>
    </source>
</evidence>
<protein>
    <recommendedName>
        <fullName evidence="4">F-box domain-containing protein</fullName>
    </recommendedName>
</protein>
<accession>A0AAD3H9F4</accession>
<keyword evidence="3" id="KW-1185">Reference proteome</keyword>
<organism evidence="2 3">
    <name type="scientific">Chaetoceros tenuissimus</name>
    <dbReference type="NCBI Taxonomy" id="426638"/>
    <lineage>
        <taxon>Eukaryota</taxon>
        <taxon>Sar</taxon>
        <taxon>Stramenopiles</taxon>
        <taxon>Ochrophyta</taxon>
        <taxon>Bacillariophyta</taxon>
        <taxon>Coscinodiscophyceae</taxon>
        <taxon>Chaetocerotophycidae</taxon>
        <taxon>Chaetocerotales</taxon>
        <taxon>Chaetocerotaceae</taxon>
        <taxon>Chaetoceros</taxon>
    </lineage>
</organism>
<evidence type="ECO:0000256" key="1">
    <source>
        <dbReference type="SAM" id="Coils"/>
    </source>
</evidence>
<keyword evidence="1" id="KW-0175">Coiled coil</keyword>
<dbReference type="Proteomes" id="UP001054902">
    <property type="component" value="Unassembled WGS sequence"/>
</dbReference>
<evidence type="ECO:0008006" key="4">
    <source>
        <dbReference type="Google" id="ProtNLM"/>
    </source>
</evidence>